<dbReference type="RefSeq" id="WP_123040142.1">
    <property type="nucleotide sequence ID" value="NZ_CP033433.1"/>
</dbReference>
<keyword evidence="7" id="KW-0067">ATP-binding</keyword>
<dbReference type="InterPro" id="IPR036890">
    <property type="entry name" value="HATPase_C_sf"/>
</dbReference>
<keyword evidence="8" id="KW-0902">Two-component regulatory system</keyword>
<sequence length="483" mass="53042">MASITEMCLSQTVLSEVEARSIEDLARSLQLIADVSQSDVFIDCPTADPRAALVVAQAQPSTFPSLYKTTVVGQLAYARNEPAVLFTLVSGQPVVGSRGISQEQIAIQQNVVPIRSPQGKLIGALIMEQDISEKVEQERNVERLMETTEQLSETLMTVAMSEGSMQSLMHEGIVLFDESERVTYTNPRAAAMLRKIGHTGSLEGAGLTELFYGKLERDRVLDRQSVLEQEIQFGGAAFVLKAVSIYRDQRAVGGLMLIRDITDLVEKDKRLVIQSAVIKEIHHRVKNNLQTVSSLLRLQMRRTKLPEVERVYRDSINRINSIAVIHEMLAYEGVETIPFHDVVDRIAKNVISSMTKPDQAIRANIVGTMLELPSDMATTLALVANELIQNCVMHAFGERETGEIVIAIGRSNSMASLRVSDNGVGMDLDGGSERKNSLGLRIAETLVQENLGGYLSITSDAEGTSVLIAFPIAKVLPREESLP</sequence>
<reference evidence="11 12" key="1">
    <citation type="submission" date="2018-10" db="EMBL/GenBank/DDBJ databases">
        <title>Genome Sequence of Cohnella sp.</title>
        <authorList>
            <person name="Srinivasan S."/>
            <person name="Kim M.K."/>
        </authorList>
    </citation>
    <scope>NUCLEOTIDE SEQUENCE [LARGE SCALE GENOMIC DNA]</scope>
    <source>
        <strain evidence="11 12">18JY8-7</strain>
    </source>
</reference>
<dbReference type="GO" id="GO:0005524">
    <property type="term" value="F:ATP binding"/>
    <property type="evidence" value="ECO:0007669"/>
    <property type="project" value="UniProtKB-KW"/>
</dbReference>
<keyword evidence="5" id="KW-0547">Nucleotide-binding</keyword>
<dbReference type="InterPro" id="IPR011495">
    <property type="entry name" value="Sig_transdc_His_kin_sub2_dim/P"/>
</dbReference>
<evidence type="ECO:0000256" key="9">
    <source>
        <dbReference type="SAM" id="Coils"/>
    </source>
</evidence>
<dbReference type="InterPro" id="IPR038424">
    <property type="entry name" value="H_kinase_PdtaS_GAF_sf"/>
</dbReference>
<dbReference type="InterPro" id="IPR003594">
    <property type="entry name" value="HATPase_dom"/>
</dbReference>
<dbReference type="SUPFAM" id="SSF55874">
    <property type="entry name" value="ATPase domain of HSP90 chaperone/DNA topoisomerase II/histidine kinase"/>
    <property type="match status" value="1"/>
</dbReference>
<dbReference type="AlphaFoldDB" id="A0A3G3JV17"/>
<feature type="domain" description="Histidine kinase" evidence="10">
    <location>
        <begin position="280"/>
        <end position="474"/>
    </location>
</feature>
<dbReference type="Gene3D" id="3.30.450.20">
    <property type="entry name" value="PAS domain"/>
    <property type="match status" value="1"/>
</dbReference>
<gene>
    <name evidence="11" type="ORF">EAV92_05550</name>
</gene>
<dbReference type="EC" id="2.7.13.3" evidence="2"/>
<dbReference type="PANTHER" id="PTHR41523">
    <property type="entry name" value="TWO-COMPONENT SYSTEM SENSOR PROTEIN"/>
    <property type="match status" value="1"/>
</dbReference>
<evidence type="ECO:0000313" key="11">
    <source>
        <dbReference type="EMBL" id="AYQ72082.1"/>
    </source>
</evidence>
<dbReference type="GO" id="GO:0000160">
    <property type="term" value="P:phosphorelay signal transduction system"/>
    <property type="evidence" value="ECO:0007669"/>
    <property type="project" value="UniProtKB-KW"/>
</dbReference>
<name>A0A3G3JV17_9BACL</name>
<evidence type="ECO:0000256" key="2">
    <source>
        <dbReference type="ARBA" id="ARBA00012438"/>
    </source>
</evidence>
<keyword evidence="3" id="KW-0597">Phosphoprotein</keyword>
<dbReference type="InterPro" id="IPR005467">
    <property type="entry name" value="His_kinase_dom"/>
</dbReference>
<keyword evidence="4" id="KW-0808">Transferase</keyword>
<dbReference type="Gene3D" id="3.30.565.10">
    <property type="entry name" value="Histidine kinase-like ATPase, C-terminal domain"/>
    <property type="match status" value="1"/>
</dbReference>
<dbReference type="PANTHER" id="PTHR41523:SF8">
    <property type="entry name" value="ETHYLENE RESPONSE SENSOR PROTEIN"/>
    <property type="match status" value="1"/>
</dbReference>
<dbReference type="Pfam" id="PF12282">
    <property type="entry name" value="GAF_PdtaS"/>
    <property type="match status" value="1"/>
</dbReference>
<keyword evidence="9" id="KW-0175">Coiled coil</keyword>
<dbReference type="PROSITE" id="PS50109">
    <property type="entry name" value="HIS_KIN"/>
    <property type="match status" value="1"/>
</dbReference>
<evidence type="ECO:0000256" key="1">
    <source>
        <dbReference type="ARBA" id="ARBA00000085"/>
    </source>
</evidence>
<evidence type="ECO:0000256" key="3">
    <source>
        <dbReference type="ARBA" id="ARBA00022553"/>
    </source>
</evidence>
<dbReference type="KEGG" id="coh:EAV92_05550"/>
<evidence type="ECO:0000313" key="12">
    <source>
        <dbReference type="Proteomes" id="UP000269097"/>
    </source>
</evidence>
<dbReference type="Pfam" id="PF07568">
    <property type="entry name" value="HisKA_2"/>
    <property type="match status" value="1"/>
</dbReference>
<evidence type="ECO:0000256" key="4">
    <source>
        <dbReference type="ARBA" id="ARBA00022679"/>
    </source>
</evidence>
<evidence type="ECO:0000256" key="6">
    <source>
        <dbReference type="ARBA" id="ARBA00022777"/>
    </source>
</evidence>
<organism evidence="11 12">
    <name type="scientific">Cohnella candidum</name>
    <dbReference type="NCBI Taxonomy" id="2674991"/>
    <lineage>
        <taxon>Bacteria</taxon>
        <taxon>Bacillati</taxon>
        <taxon>Bacillota</taxon>
        <taxon>Bacilli</taxon>
        <taxon>Bacillales</taxon>
        <taxon>Paenibacillaceae</taxon>
        <taxon>Cohnella</taxon>
    </lineage>
</organism>
<evidence type="ECO:0000256" key="8">
    <source>
        <dbReference type="ARBA" id="ARBA00023012"/>
    </source>
</evidence>
<evidence type="ECO:0000256" key="5">
    <source>
        <dbReference type="ARBA" id="ARBA00022741"/>
    </source>
</evidence>
<evidence type="ECO:0000259" key="10">
    <source>
        <dbReference type="PROSITE" id="PS50109"/>
    </source>
</evidence>
<comment type="catalytic activity">
    <reaction evidence="1">
        <text>ATP + protein L-histidine = ADP + protein N-phospho-L-histidine.</text>
        <dbReference type="EC" id="2.7.13.3"/>
    </reaction>
</comment>
<dbReference type="GO" id="GO:0004673">
    <property type="term" value="F:protein histidine kinase activity"/>
    <property type="evidence" value="ECO:0007669"/>
    <property type="project" value="UniProtKB-EC"/>
</dbReference>
<accession>A0A3G3JV17</accession>
<dbReference type="SMART" id="SM00387">
    <property type="entry name" value="HATPase_c"/>
    <property type="match status" value="1"/>
</dbReference>
<dbReference type="Proteomes" id="UP000269097">
    <property type="component" value="Chromosome"/>
</dbReference>
<feature type="coiled-coil region" evidence="9">
    <location>
        <begin position="127"/>
        <end position="154"/>
    </location>
</feature>
<dbReference type="InterPro" id="IPR022066">
    <property type="entry name" value="PdtaS_GAF"/>
</dbReference>
<protein>
    <recommendedName>
        <fullName evidence="2">histidine kinase</fullName>
        <ecNumber evidence="2">2.7.13.3</ecNumber>
    </recommendedName>
</protein>
<dbReference type="Pfam" id="PF02518">
    <property type="entry name" value="HATPase_c"/>
    <property type="match status" value="1"/>
</dbReference>
<keyword evidence="12" id="KW-1185">Reference proteome</keyword>
<proteinExistence type="predicted"/>
<evidence type="ECO:0000256" key="7">
    <source>
        <dbReference type="ARBA" id="ARBA00022840"/>
    </source>
</evidence>
<dbReference type="Gene3D" id="3.30.450.280">
    <property type="entry name" value="GAF domain"/>
    <property type="match status" value="1"/>
</dbReference>
<keyword evidence="6 11" id="KW-0418">Kinase</keyword>
<dbReference type="EMBL" id="CP033433">
    <property type="protein sequence ID" value="AYQ72082.1"/>
    <property type="molecule type" value="Genomic_DNA"/>
</dbReference>